<dbReference type="GO" id="GO:0043164">
    <property type="term" value="P:Gram-negative-bacterium-type cell wall biogenesis"/>
    <property type="evidence" value="ECO:0007669"/>
    <property type="project" value="TreeGrafter"/>
</dbReference>
<name>A0A0G0JK64_9BACT</name>
<dbReference type="CDD" id="cd06259">
    <property type="entry name" value="YdcF-like"/>
    <property type="match status" value="1"/>
</dbReference>
<dbReference type="Gene3D" id="3.40.50.620">
    <property type="entry name" value="HUPs"/>
    <property type="match status" value="1"/>
</dbReference>
<dbReference type="PANTHER" id="PTHR30336">
    <property type="entry name" value="INNER MEMBRANE PROTEIN, PROBABLE PERMEASE"/>
    <property type="match status" value="1"/>
</dbReference>
<evidence type="ECO:0000259" key="1">
    <source>
        <dbReference type="Pfam" id="PF02698"/>
    </source>
</evidence>
<dbReference type="AlphaFoldDB" id="A0A0G0JK64"/>
<dbReference type="PANTHER" id="PTHR30336:SF4">
    <property type="entry name" value="ENVELOPE BIOGENESIS FACTOR ELYC"/>
    <property type="match status" value="1"/>
</dbReference>
<accession>A0A0G0JK64</accession>
<organism evidence="2 3">
    <name type="scientific">Candidatus Daviesbacteria bacterium GW2011_GWA2_38_24</name>
    <dbReference type="NCBI Taxonomy" id="1618422"/>
    <lineage>
        <taxon>Bacteria</taxon>
        <taxon>Candidatus Daviesiibacteriota</taxon>
    </lineage>
</organism>
<dbReference type="InterPro" id="IPR014729">
    <property type="entry name" value="Rossmann-like_a/b/a_fold"/>
</dbReference>
<gene>
    <name evidence="2" type="ORF">US86_C0001G0149</name>
</gene>
<feature type="domain" description="DUF218" evidence="1">
    <location>
        <begin position="23"/>
        <end position="150"/>
    </location>
</feature>
<reference evidence="2 3" key="1">
    <citation type="journal article" date="2015" name="Nature">
        <title>rRNA introns, odd ribosomes, and small enigmatic genomes across a large radiation of phyla.</title>
        <authorList>
            <person name="Brown C.T."/>
            <person name="Hug L.A."/>
            <person name="Thomas B.C."/>
            <person name="Sharon I."/>
            <person name="Castelle C.J."/>
            <person name="Singh A."/>
            <person name="Wilkins M.J."/>
            <person name="Williams K.H."/>
            <person name="Banfield J.F."/>
        </authorList>
    </citation>
    <scope>NUCLEOTIDE SEQUENCE [LARGE SCALE GENOMIC DNA]</scope>
</reference>
<evidence type="ECO:0000313" key="3">
    <source>
        <dbReference type="Proteomes" id="UP000034235"/>
    </source>
</evidence>
<dbReference type="Pfam" id="PF02698">
    <property type="entry name" value="DUF218"/>
    <property type="match status" value="1"/>
</dbReference>
<proteinExistence type="predicted"/>
<dbReference type="Proteomes" id="UP000034235">
    <property type="component" value="Unassembled WGS sequence"/>
</dbReference>
<dbReference type="EMBL" id="LBUP01000001">
    <property type="protein sequence ID" value="KKQ67222.1"/>
    <property type="molecule type" value="Genomic_DNA"/>
</dbReference>
<sequence length="194" mass="22181">MGRYFLRDFITLVSNDPLRKGEAIVLLEGDGFARVDETARLFKEGYAPNVVFSGIADNPDYGSFPLSVVKPKLLAAGIPENAIIHEDQSTNTREQAVEIMKLVEKHGWKTILLVASHYHQYRAFLTFLQAMKESNLNIDIINAPARNLSWIEQTPWGRRIDLLEAEFERIDKYRELGHIASYEEAVKYLTIREA</sequence>
<protein>
    <recommendedName>
        <fullName evidence="1">DUF218 domain-containing protein</fullName>
    </recommendedName>
</protein>
<comment type="caution">
    <text evidence="2">The sequence shown here is derived from an EMBL/GenBank/DDBJ whole genome shotgun (WGS) entry which is preliminary data.</text>
</comment>
<evidence type="ECO:0000313" key="2">
    <source>
        <dbReference type="EMBL" id="KKQ67222.1"/>
    </source>
</evidence>
<dbReference type="InterPro" id="IPR003848">
    <property type="entry name" value="DUF218"/>
</dbReference>
<dbReference type="InterPro" id="IPR051599">
    <property type="entry name" value="Cell_Envelope_Assoc"/>
</dbReference>
<dbReference type="GO" id="GO:0005886">
    <property type="term" value="C:plasma membrane"/>
    <property type="evidence" value="ECO:0007669"/>
    <property type="project" value="TreeGrafter"/>
</dbReference>
<dbReference type="GO" id="GO:0000270">
    <property type="term" value="P:peptidoglycan metabolic process"/>
    <property type="evidence" value="ECO:0007669"/>
    <property type="project" value="TreeGrafter"/>
</dbReference>